<feature type="domain" description="MRNA cap 0 methyltransferase" evidence="12">
    <location>
        <begin position="23"/>
        <end position="297"/>
    </location>
</feature>
<dbReference type="GO" id="GO:0004482">
    <property type="term" value="F:mRNA 5'-cap (guanine-N7-)-methyltransferase activity"/>
    <property type="evidence" value="ECO:0007669"/>
    <property type="project" value="UniProtKB-EC"/>
</dbReference>
<dbReference type="AlphaFoldDB" id="A0A7S2ZH25"/>
<dbReference type="GO" id="GO:0005634">
    <property type="term" value="C:nucleus"/>
    <property type="evidence" value="ECO:0007669"/>
    <property type="project" value="UniProtKB-SubCell"/>
</dbReference>
<evidence type="ECO:0000256" key="3">
    <source>
        <dbReference type="ARBA" id="ARBA00022603"/>
    </source>
</evidence>
<dbReference type="Gene3D" id="3.40.50.150">
    <property type="entry name" value="Vaccinia Virus protein VP39"/>
    <property type="match status" value="1"/>
</dbReference>
<evidence type="ECO:0000256" key="9">
    <source>
        <dbReference type="ARBA" id="ARBA00023242"/>
    </source>
</evidence>
<organism evidence="13">
    <name type="scientific">Rhodosorus marinus</name>
    <dbReference type="NCBI Taxonomy" id="101924"/>
    <lineage>
        <taxon>Eukaryota</taxon>
        <taxon>Rhodophyta</taxon>
        <taxon>Stylonematophyceae</taxon>
        <taxon>Stylonematales</taxon>
        <taxon>Stylonemataceae</taxon>
        <taxon>Rhodosorus</taxon>
    </lineage>
</organism>
<dbReference type="SUPFAM" id="SSF53335">
    <property type="entry name" value="S-adenosyl-L-methionine-dependent methyltransferases"/>
    <property type="match status" value="1"/>
</dbReference>
<dbReference type="PANTHER" id="PTHR12189">
    <property type="entry name" value="MRNA GUANINE-7- METHYLTRANSFERASE"/>
    <property type="match status" value="1"/>
</dbReference>
<keyword evidence="4" id="KW-0507">mRNA processing</keyword>
<evidence type="ECO:0000256" key="4">
    <source>
        <dbReference type="ARBA" id="ARBA00022664"/>
    </source>
</evidence>
<feature type="binding site" evidence="11">
    <location>
        <position position="76"/>
    </location>
    <ligand>
        <name>S-adenosyl-L-methionine</name>
        <dbReference type="ChEBI" id="CHEBI:59789"/>
    </ligand>
</feature>
<keyword evidence="3" id="KW-0489">Methyltransferase</keyword>
<dbReference type="InterPro" id="IPR029063">
    <property type="entry name" value="SAM-dependent_MTases_sf"/>
</dbReference>
<evidence type="ECO:0000256" key="2">
    <source>
        <dbReference type="ARBA" id="ARBA00011926"/>
    </source>
</evidence>
<evidence type="ECO:0000256" key="10">
    <source>
        <dbReference type="ARBA" id="ARBA00044712"/>
    </source>
</evidence>
<dbReference type="InterPro" id="IPR039753">
    <property type="entry name" value="RG7MT1"/>
</dbReference>
<dbReference type="Pfam" id="PF03291">
    <property type="entry name" value="mRNA_G-N7_MeTrfase"/>
    <property type="match status" value="1"/>
</dbReference>
<feature type="binding site" evidence="11">
    <location>
        <position position="105"/>
    </location>
    <ligand>
        <name>S-adenosyl-L-methionine</name>
        <dbReference type="ChEBI" id="CHEBI:59789"/>
    </ligand>
</feature>
<feature type="binding site" evidence="11">
    <location>
        <position position="132"/>
    </location>
    <ligand>
        <name>S-adenosyl-L-methionine</name>
        <dbReference type="ChEBI" id="CHEBI:59789"/>
    </ligand>
</feature>
<feature type="binding site" evidence="11">
    <location>
        <position position="127"/>
    </location>
    <ligand>
        <name>S-adenosyl-L-methionine</name>
        <dbReference type="ChEBI" id="CHEBI:59789"/>
    </ligand>
</feature>
<proteinExistence type="predicted"/>
<keyword evidence="9" id="KW-0539">Nucleus</keyword>
<evidence type="ECO:0000256" key="1">
    <source>
        <dbReference type="ARBA" id="ARBA00004123"/>
    </source>
</evidence>
<evidence type="ECO:0000256" key="5">
    <source>
        <dbReference type="ARBA" id="ARBA00022679"/>
    </source>
</evidence>
<evidence type="ECO:0000256" key="6">
    <source>
        <dbReference type="ARBA" id="ARBA00022691"/>
    </source>
</evidence>
<keyword evidence="8" id="KW-0506">mRNA capping</keyword>
<comment type="catalytic activity">
    <reaction evidence="10">
        <text>a 5'-end (5'-triphosphoguanosine)-ribonucleoside in mRNA + S-adenosyl-L-methionine = a 5'-end (N(7)-methyl 5'-triphosphoguanosine)-ribonucleoside in mRNA + S-adenosyl-L-homocysteine</text>
        <dbReference type="Rhea" id="RHEA:67008"/>
        <dbReference type="Rhea" id="RHEA-COMP:17166"/>
        <dbReference type="Rhea" id="RHEA-COMP:17167"/>
        <dbReference type="ChEBI" id="CHEBI:57856"/>
        <dbReference type="ChEBI" id="CHEBI:59789"/>
        <dbReference type="ChEBI" id="CHEBI:156461"/>
        <dbReference type="ChEBI" id="CHEBI:167617"/>
        <dbReference type="EC" id="2.1.1.56"/>
    </reaction>
</comment>
<sequence length="328" mass="38110">MDSEAVASFYNERVNDRTERRTSRILRMRNFNNWVKAVLIQLHTRPNYSVLDLACGKGGDLLKWDSAGVTLYVGCDIARVSLEQAIERYQKMRQVKFDAMFLHGDCFSARVERYLSDEAMFDVVSSQFAIHYAFENEKRVRRLLENVSSRLKPGGFFIGTTPDANVLIRKLRAVEGLEFGNSIFNMAFDGPDKYFPGDKSPWGIRYRFTLDENVMDTPEFLVHFPSFEKIAAEYDLELRLLMNFHQFYLEFIKVPEFLEIYERLKVVGQHGSSPPSHQDDRHVLERDVYLTSGFTSPYLQGSRTMSGTRFSCTPRLFSKKRVDHRIQA</sequence>
<dbReference type="EMBL" id="HBHW01010428">
    <property type="protein sequence ID" value="CAE0039970.1"/>
    <property type="molecule type" value="Transcribed_RNA"/>
</dbReference>
<dbReference type="PROSITE" id="PS51562">
    <property type="entry name" value="RNA_CAP0_MT"/>
    <property type="match status" value="1"/>
</dbReference>
<evidence type="ECO:0000313" key="13">
    <source>
        <dbReference type="EMBL" id="CAE0039970.1"/>
    </source>
</evidence>
<gene>
    <name evidence="13" type="ORF">RMAR00112_LOCUS7929</name>
</gene>
<reference evidence="13" key="1">
    <citation type="submission" date="2021-01" db="EMBL/GenBank/DDBJ databases">
        <authorList>
            <person name="Corre E."/>
            <person name="Pelletier E."/>
            <person name="Niang G."/>
            <person name="Scheremetjew M."/>
            <person name="Finn R."/>
            <person name="Kale V."/>
            <person name="Holt S."/>
            <person name="Cochrane G."/>
            <person name="Meng A."/>
            <person name="Brown T."/>
            <person name="Cohen L."/>
        </authorList>
    </citation>
    <scope>NUCLEOTIDE SEQUENCE</scope>
    <source>
        <strain evidence="13">CCMP 769</strain>
    </source>
</reference>
<evidence type="ECO:0000259" key="12">
    <source>
        <dbReference type="PROSITE" id="PS51562"/>
    </source>
</evidence>
<evidence type="ECO:0000256" key="7">
    <source>
        <dbReference type="ARBA" id="ARBA00022884"/>
    </source>
</evidence>
<dbReference type="PIRSF" id="PIRSF028762">
    <property type="entry name" value="ABD1"/>
    <property type="match status" value="1"/>
</dbReference>
<feature type="binding site" evidence="11">
    <location>
        <position position="36"/>
    </location>
    <ligand>
        <name>S-adenosyl-L-methionine</name>
        <dbReference type="ChEBI" id="CHEBI:59789"/>
    </ligand>
</feature>
<evidence type="ECO:0000256" key="8">
    <source>
        <dbReference type="ARBA" id="ARBA00023042"/>
    </source>
</evidence>
<dbReference type="GO" id="GO:0003723">
    <property type="term" value="F:RNA binding"/>
    <property type="evidence" value="ECO:0007669"/>
    <property type="project" value="UniProtKB-KW"/>
</dbReference>
<protein>
    <recommendedName>
        <fullName evidence="2">mRNA (guanine-N(7))-methyltransferase</fullName>
        <ecNumber evidence="2">2.1.1.56</ecNumber>
    </recommendedName>
</protein>
<keyword evidence="5" id="KW-0808">Transferase</keyword>
<name>A0A7S2ZH25_9RHOD</name>
<dbReference type="PANTHER" id="PTHR12189:SF2">
    <property type="entry name" value="MRNA CAP GUANINE-N7 METHYLTRANSFERASE"/>
    <property type="match status" value="1"/>
</dbReference>
<comment type="subcellular location">
    <subcellularLocation>
        <location evidence="1">Nucleus</location>
    </subcellularLocation>
</comment>
<evidence type="ECO:0000256" key="11">
    <source>
        <dbReference type="PIRSR" id="PIRSR028762-1"/>
    </source>
</evidence>
<dbReference type="InterPro" id="IPR016899">
    <property type="entry name" value="mRNA_G-N7_MeTrfase_euk"/>
</dbReference>
<keyword evidence="7" id="KW-0694">RNA-binding</keyword>
<dbReference type="InterPro" id="IPR004971">
    <property type="entry name" value="mRNA_G-N7_MeTrfase_dom"/>
</dbReference>
<dbReference type="EC" id="2.1.1.56" evidence="2"/>
<accession>A0A7S2ZH25</accession>
<feature type="binding site" evidence="11">
    <location>
        <position position="54"/>
    </location>
    <ligand>
        <name>S-adenosyl-L-methionine</name>
        <dbReference type="ChEBI" id="CHEBI:59789"/>
    </ligand>
</feature>
<keyword evidence="6" id="KW-0949">S-adenosyl-L-methionine</keyword>
<dbReference type="CDD" id="cd02440">
    <property type="entry name" value="AdoMet_MTases"/>
    <property type="match status" value="1"/>
</dbReference>